<dbReference type="InterPro" id="IPR006015">
    <property type="entry name" value="Universal_stress_UspA"/>
</dbReference>
<dbReference type="Gene3D" id="3.40.50.620">
    <property type="entry name" value="HUPs"/>
    <property type="match status" value="1"/>
</dbReference>
<dbReference type="Proteomes" id="UP000463857">
    <property type="component" value="Chromosome"/>
</dbReference>
<evidence type="ECO:0000313" key="4">
    <source>
        <dbReference type="Proteomes" id="UP000463857"/>
    </source>
</evidence>
<evidence type="ECO:0000256" key="1">
    <source>
        <dbReference type="ARBA" id="ARBA00008791"/>
    </source>
</evidence>
<dbReference type="Pfam" id="PF00582">
    <property type="entry name" value="Usp"/>
    <property type="match status" value="1"/>
</dbReference>
<reference evidence="3 4" key="1">
    <citation type="journal article" date="2018" name="Int. J. Syst. Evol. Microbiol.">
        <title>Epidermidibacterium keratini gen. nov., sp. nov., a member of the family Sporichthyaceae, isolated from keratin epidermis.</title>
        <authorList>
            <person name="Lee D.G."/>
            <person name="Trujillo M.E."/>
            <person name="Kang S."/>
            <person name="Nam J.J."/>
            <person name="Kim Y.J."/>
        </authorList>
    </citation>
    <scope>NUCLEOTIDE SEQUENCE [LARGE SCALE GENOMIC DNA]</scope>
    <source>
        <strain evidence="3 4">EPI-7</strain>
    </source>
</reference>
<organism evidence="3 4">
    <name type="scientific">Epidermidibacterium keratini</name>
    <dbReference type="NCBI Taxonomy" id="1891644"/>
    <lineage>
        <taxon>Bacteria</taxon>
        <taxon>Bacillati</taxon>
        <taxon>Actinomycetota</taxon>
        <taxon>Actinomycetes</taxon>
        <taxon>Sporichthyales</taxon>
        <taxon>Sporichthyaceae</taxon>
        <taxon>Epidermidibacterium</taxon>
    </lineage>
</organism>
<proteinExistence type="inferred from homology"/>
<dbReference type="PANTHER" id="PTHR46268">
    <property type="entry name" value="STRESS RESPONSE PROTEIN NHAX"/>
    <property type="match status" value="1"/>
</dbReference>
<dbReference type="CDD" id="cd00293">
    <property type="entry name" value="USP-like"/>
    <property type="match status" value="1"/>
</dbReference>
<dbReference type="AlphaFoldDB" id="A0A7L4YK36"/>
<keyword evidence="4" id="KW-1185">Reference proteome</keyword>
<dbReference type="SUPFAM" id="SSF52402">
    <property type="entry name" value="Adenine nucleotide alpha hydrolases-like"/>
    <property type="match status" value="1"/>
</dbReference>
<dbReference type="PRINTS" id="PR01438">
    <property type="entry name" value="UNVRSLSTRESS"/>
</dbReference>
<dbReference type="OrthoDB" id="5419113at2"/>
<evidence type="ECO:0000313" key="3">
    <source>
        <dbReference type="EMBL" id="QHB99213.1"/>
    </source>
</evidence>
<gene>
    <name evidence="3" type="ORF">EK0264_02190</name>
</gene>
<dbReference type="EMBL" id="CP047156">
    <property type="protein sequence ID" value="QHB99213.1"/>
    <property type="molecule type" value="Genomic_DNA"/>
</dbReference>
<dbReference type="PANTHER" id="PTHR46268:SF6">
    <property type="entry name" value="UNIVERSAL STRESS PROTEIN UP12"/>
    <property type="match status" value="1"/>
</dbReference>
<sequence>MDMTIGVALSNTPAGDAALRAAVQEAVLRGQPLAVLHVVDTSEHAADGALNASVSETVRERLDAAGAPEGLSWELVTGPTRGSLPEALLELADQAAIDLMVIGSRKRSAVGKLLMGSTVQRVLLDASVPVLVTKA</sequence>
<comment type="similarity">
    <text evidence="1">Belongs to the universal stress protein A family.</text>
</comment>
<evidence type="ECO:0000259" key="2">
    <source>
        <dbReference type="Pfam" id="PF00582"/>
    </source>
</evidence>
<protein>
    <submittedName>
        <fullName evidence="3">Universal stress protein</fullName>
    </submittedName>
</protein>
<feature type="domain" description="UspA" evidence="2">
    <location>
        <begin position="4"/>
        <end position="134"/>
    </location>
</feature>
<dbReference type="InterPro" id="IPR014729">
    <property type="entry name" value="Rossmann-like_a/b/a_fold"/>
</dbReference>
<accession>A0A7L4YK36</accession>
<dbReference type="KEGG" id="eke:EK0264_02190"/>
<name>A0A7L4YK36_9ACTN</name>
<dbReference type="InterPro" id="IPR006016">
    <property type="entry name" value="UspA"/>
</dbReference>
<dbReference type="InParanoid" id="A0A7L4YK36"/>